<comment type="caution">
    <text evidence="1">The sequence shown here is derived from an EMBL/GenBank/DDBJ whole genome shotgun (WGS) entry which is preliminary data.</text>
</comment>
<reference evidence="1" key="1">
    <citation type="journal article" date="2023" name="Nat. Commun.">
        <title>Diploid and tetraploid genomes of Acorus and the evolution of monocots.</title>
        <authorList>
            <person name="Ma L."/>
            <person name="Liu K.W."/>
            <person name="Li Z."/>
            <person name="Hsiao Y.Y."/>
            <person name="Qi Y."/>
            <person name="Fu T."/>
            <person name="Tang G.D."/>
            <person name="Zhang D."/>
            <person name="Sun W.H."/>
            <person name="Liu D.K."/>
            <person name="Li Y."/>
            <person name="Chen G.Z."/>
            <person name="Liu X.D."/>
            <person name="Liao X.Y."/>
            <person name="Jiang Y.T."/>
            <person name="Yu X."/>
            <person name="Hao Y."/>
            <person name="Huang J."/>
            <person name="Zhao X.W."/>
            <person name="Ke S."/>
            <person name="Chen Y.Y."/>
            <person name="Wu W.L."/>
            <person name="Hsu J.L."/>
            <person name="Lin Y.F."/>
            <person name="Huang M.D."/>
            <person name="Li C.Y."/>
            <person name="Huang L."/>
            <person name="Wang Z.W."/>
            <person name="Zhao X."/>
            <person name="Zhong W.Y."/>
            <person name="Peng D.H."/>
            <person name="Ahmad S."/>
            <person name="Lan S."/>
            <person name="Zhang J.S."/>
            <person name="Tsai W.C."/>
            <person name="Van de Peer Y."/>
            <person name="Liu Z.J."/>
        </authorList>
    </citation>
    <scope>NUCLEOTIDE SEQUENCE</scope>
    <source>
        <strain evidence="1">SCP</strain>
    </source>
</reference>
<organism evidence="1 2">
    <name type="scientific">Acorus gramineus</name>
    <name type="common">Dwarf sweet flag</name>
    <dbReference type="NCBI Taxonomy" id="55184"/>
    <lineage>
        <taxon>Eukaryota</taxon>
        <taxon>Viridiplantae</taxon>
        <taxon>Streptophyta</taxon>
        <taxon>Embryophyta</taxon>
        <taxon>Tracheophyta</taxon>
        <taxon>Spermatophyta</taxon>
        <taxon>Magnoliopsida</taxon>
        <taxon>Liliopsida</taxon>
        <taxon>Acoraceae</taxon>
        <taxon>Acorus</taxon>
    </lineage>
</organism>
<keyword evidence="2" id="KW-1185">Reference proteome</keyword>
<protein>
    <submittedName>
        <fullName evidence="1">Uncharacterized protein</fullName>
    </submittedName>
</protein>
<dbReference type="EMBL" id="JAUJYN010000001">
    <property type="protein sequence ID" value="KAK1279511.1"/>
    <property type="molecule type" value="Genomic_DNA"/>
</dbReference>
<name>A0AAV9BSX9_ACOGR</name>
<dbReference type="AlphaFoldDB" id="A0AAV9BSX9"/>
<evidence type="ECO:0000313" key="2">
    <source>
        <dbReference type="Proteomes" id="UP001179952"/>
    </source>
</evidence>
<sequence length="67" mass="7705">MPPLPLSWRRGICLGRGTLQRSASPQVDHLRHAHQVGDVLIWDEELFARRYALSGVKTQENKGRRRS</sequence>
<dbReference type="Proteomes" id="UP001179952">
    <property type="component" value="Unassembled WGS sequence"/>
</dbReference>
<reference evidence="1" key="2">
    <citation type="submission" date="2023-06" db="EMBL/GenBank/DDBJ databases">
        <authorList>
            <person name="Ma L."/>
            <person name="Liu K.-W."/>
            <person name="Li Z."/>
            <person name="Hsiao Y.-Y."/>
            <person name="Qi Y."/>
            <person name="Fu T."/>
            <person name="Tang G."/>
            <person name="Zhang D."/>
            <person name="Sun W.-H."/>
            <person name="Liu D.-K."/>
            <person name="Li Y."/>
            <person name="Chen G.-Z."/>
            <person name="Liu X.-D."/>
            <person name="Liao X.-Y."/>
            <person name="Jiang Y.-T."/>
            <person name="Yu X."/>
            <person name="Hao Y."/>
            <person name="Huang J."/>
            <person name="Zhao X.-W."/>
            <person name="Ke S."/>
            <person name="Chen Y.-Y."/>
            <person name="Wu W.-L."/>
            <person name="Hsu J.-L."/>
            <person name="Lin Y.-F."/>
            <person name="Huang M.-D."/>
            <person name="Li C.-Y."/>
            <person name="Huang L."/>
            <person name="Wang Z.-W."/>
            <person name="Zhao X."/>
            <person name="Zhong W.-Y."/>
            <person name="Peng D.-H."/>
            <person name="Ahmad S."/>
            <person name="Lan S."/>
            <person name="Zhang J.-S."/>
            <person name="Tsai W.-C."/>
            <person name="Van De Peer Y."/>
            <person name="Liu Z.-J."/>
        </authorList>
    </citation>
    <scope>NUCLEOTIDE SEQUENCE</scope>
    <source>
        <strain evidence="1">SCP</strain>
        <tissue evidence="1">Leaves</tissue>
    </source>
</reference>
<accession>A0AAV9BSX9</accession>
<evidence type="ECO:0000313" key="1">
    <source>
        <dbReference type="EMBL" id="KAK1279511.1"/>
    </source>
</evidence>
<gene>
    <name evidence="1" type="ORF">QJS04_geneDACA021287</name>
</gene>
<proteinExistence type="predicted"/>